<feature type="domain" description="Response regulatory" evidence="3">
    <location>
        <begin position="17"/>
        <end position="133"/>
    </location>
</feature>
<dbReference type="GO" id="GO:0000160">
    <property type="term" value="P:phosphorelay signal transduction system"/>
    <property type="evidence" value="ECO:0007669"/>
    <property type="project" value="InterPro"/>
</dbReference>
<evidence type="ECO:0000256" key="2">
    <source>
        <dbReference type="PROSITE-ProRule" id="PRU00169"/>
    </source>
</evidence>
<proteinExistence type="predicted"/>
<dbReference type="PANTHER" id="PTHR44591">
    <property type="entry name" value="STRESS RESPONSE REGULATOR PROTEIN 1"/>
    <property type="match status" value="1"/>
</dbReference>
<gene>
    <name evidence="4" type="ORF">A2647_03260</name>
</gene>
<dbReference type="PROSITE" id="PS50110">
    <property type="entry name" value="RESPONSE_REGULATORY"/>
    <property type="match status" value="1"/>
</dbReference>
<evidence type="ECO:0000259" key="3">
    <source>
        <dbReference type="PROSITE" id="PS50110"/>
    </source>
</evidence>
<evidence type="ECO:0000313" key="5">
    <source>
        <dbReference type="Proteomes" id="UP000177370"/>
    </source>
</evidence>
<comment type="caution">
    <text evidence="4">The sequence shown here is derived from an EMBL/GenBank/DDBJ whole genome shotgun (WGS) entry which is preliminary data.</text>
</comment>
<dbReference type="InterPro" id="IPR011006">
    <property type="entry name" value="CheY-like_superfamily"/>
</dbReference>
<dbReference type="PANTHER" id="PTHR44591:SF3">
    <property type="entry name" value="RESPONSE REGULATORY DOMAIN-CONTAINING PROTEIN"/>
    <property type="match status" value="1"/>
</dbReference>
<feature type="modified residue" description="4-aspartylphosphate" evidence="2">
    <location>
        <position position="66"/>
    </location>
</feature>
<dbReference type="EMBL" id="MFTP01000003">
    <property type="protein sequence ID" value="OGI66164.1"/>
    <property type="molecule type" value="Genomic_DNA"/>
</dbReference>
<name>A0A1F6V9B6_9BACT</name>
<protein>
    <recommendedName>
        <fullName evidence="3">Response regulatory domain-containing protein</fullName>
    </recommendedName>
</protein>
<dbReference type="SUPFAM" id="SSF52172">
    <property type="entry name" value="CheY-like"/>
    <property type="match status" value="1"/>
</dbReference>
<dbReference type="Proteomes" id="UP000177370">
    <property type="component" value="Unassembled WGS sequence"/>
</dbReference>
<sequence>MASDDKQKTIDGLSKKRVLLVEDDVFLSDIIARKLVAQGCVFLYAQDGEKALLLVEREVPDIILLDILLPGINGFDLLKKFKENPKTKDIPVIILSNLSQPSDIEKGKSLKAARFLIKATTSTDGIMLKLKEVLEEKKKS</sequence>
<dbReference type="Pfam" id="PF00072">
    <property type="entry name" value="Response_reg"/>
    <property type="match status" value="1"/>
</dbReference>
<dbReference type="InterPro" id="IPR001789">
    <property type="entry name" value="Sig_transdc_resp-reg_receiver"/>
</dbReference>
<dbReference type="SMART" id="SM00448">
    <property type="entry name" value="REC"/>
    <property type="match status" value="1"/>
</dbReference>
<dbReference type="InterPro" id="IPR050595">
    <property type="entry name" value="Bact_response_regulator"/>
</dbReference>
<evidence type="ECO:0000313" key="4">
    <source>
        <dbReference type="EMBL" id="OGI66164.1"/>
    </source>
</evidence>
<keyword evidence="1 2" id="KW-0597">Phosphoprotein</keyword>
<dbReference type="Gene3D" id="3.40.50.2300">
    <property type="match status" value="1"/>
</dbReference>
<reference evidence="4 5" key="1">
    <citation type="journal article" date="2016" name="Nat. Commun.">
        <title>Thousands of microbial genomes shed light on interconnected biogeochemical processes in an aquifer system.</title>
        <authorList>
            <person name="Anantharaman K."/>
            <person name="Brown C.T."/>
            <person name="Hug L.A."/>
            <person name="Sharon I."/>
            <person name="Castelle C.J."/>
            <person name="Probst A.J."/>
            <person name="Thomas B.C."/>
            <person name="Singh A."/>
            <person name="Wilkins M.J."/>
            <person name="Karaoz U."/>
            <person name="Brodie E.L."/>
            <person name="Williams K.H."/>
            <person name="Hubbard S.S."/>
            <person name="Banfield J.F."/>
        </authorList>
    </citation>
    <scope>NUCLEOTIDE SEQUENCE [LARGE SCALE GENOMIC DNA]</scope>
</reference>
<evidence type="ECO:0000256" key="1">
    <source>
        <dbReference type="ARBA" id="ARBA00022553"/>
    </source>
</evidence>
<dbReference type="AlphaFoldDB" id="A0A1F6V9B6"/>
<accession>A0A1F6V9B6</accession>
<organism evidence="4 5">
    <name type="scientific">Candidatus Nomurabacteria bacterium RIFCSPHIGHO2_01_FULL_40_24b</name>
    <dbReference type="NCBI Taxonomy" id="1801739"/>
    <lineage>
        <taxon>Bacteria</taxon>
        <taxon>Candidatus Nomuraibacteriota</taxon>
    </lineage>
</organism>